<name>A0A318JT81_9NOCA</name>
<keyword evidence="3" id="KW-1185">Reference proteome</keyword>
<evidence type="ECO:0000313" key="3">
    <source>
        <dbReference type="Proteomes" id="UP000247569"/>
    </source>
</evidence>
<comment type="caution">
    <text evidence="2">The sequence shown here is derived from an EMBL/GenBank/DDBJ whole genome shotgun (WGS) entry which is preliminary data.</text>
</comment>
<reference evidence="2 3" key="1">
    <citation type="submission" date="2018-05" db="EMBL/GenBank/DDBJ databases">
        <title>Genomic Encyclopedia of Type Strains, Phase IV (KMG-IV): sequencing the most valuable type-strain genomes for metagenomic binning, comparative biology and taxonomic classification.</title>
        <authorList>
            <person name="Goeker M."/>
        </authorList>
    </citation>
    <scope>NUCLEOTIDE SEQUENCE [LARGE SCALE GENOMIC DNA]</scope>
    <source>
        <strain evidence="2 3">DSM 44704</strain>
    </source>
</reference>
<dbReference type="AlphaFoldDB" id="A0A318JT81"/>
<feature type="region of interest" description="Disordered" evidence="1">
    <location>
        <begin position="295"/>
        <end position="329"/>
    </location>
</feature>
<evidence type="ECO:0000313" key="2">
    <source>
        <dbReference type="EMBL" id="PXX59736.1"/>
    </source>
</evidence>
<organism evidence="2 3">
    <name type="scientific">Nocardia tenerifensis</name>
    <dbReference type="NCBI Taxonomy" id="228006"/>
    <lineage>
        <taxon>Bacteria</taxon>
        <taxon>Bacillati</taxon>
        <taxon>Actinomycetota</taxon>
        <taxon>Actinomycetes</taxon>
        <taxon>Mycobacteriales</taxon>
        <taxon>Nocardiaceae</taxon>
        <taxon>Nocardia</taxon>
    </lineage>
</organism>
<accession>A0A318JT81</accession>
<sequence length="329" mass="36447">MSAVHERSALAHPDSCLRYTTAQARRVAEASGLADALTAHDADERVWDQALALLLRMVCADDHRTEIDRYPDARRVLTLVAAGSARVTPTPRRCADLAALVVDLRTGAAACLDWAEYEREAVLDRFLSVLRSPPWRRTLEGAVDSCAVRRNRWIRDVLDRNQEALGRNRFEVHVVRPVAPGRSVSSGVTTRILLDGRPVIAEFFPQGSGEAPEKLLRRPGLWATEQPRRVRLAEANCAEGCCGAMDVTIVRELDRVVWRDWATPGPVPPEFRFHAVEYDLEVAGAEYDHASEWSGWASTSRDPNGSGALSRPLPPIRSGGRLCPSRQYG</sequence>
<dbReference type="Proteomes" id="UP000247569">
    <property type="component" value="Unassembled WGS sequence"/>
</dbReference>
<protein>
    <submittedName>
        <fullName evidence="2">Uncharacterized protein</fullName>
    </submittedName>
</protein>
<evidence type="ECO:0000256" key="1">
    <source>
        <dbReference type="SAM" id="MobiDB-lite"/>
    </source>
</evidence>
<gene>
    <name evidence="2" type="ORF">DFR70_111120</name>
</gene>
<proteinExistence type="predicted"/>
<dbReference type="EMBL" id="QJKF01000011">
    <property type="protein sequence ID" value="PXX59736.1"/>
    <property type="molecule type" value="Genomic_DNA"/>
</dbReference>